<keyword evidence="3" id="KW-1185">Reference proteome</keyword>
<dbReference type="EMBL" id="JARKHS020020148">
    <property type="protein sequence ID" value="KAK8771084.1"/>
    <property type="molecule type" value="Genomic_DNA"/>
</dbReference>
<comment type="caution">
    <text evidence="2">The sequence shown here is derived from an EMBL/GenBank/DDBJ whole genome shotgun (WGS) entry which is preliminary data.</text>
</comment>
<protein>
    <submittedName>
        <fullName evidence="2">Uncharacterized protein</fullName>
    </submittedName>
</protein>
<evidence type="ECO:0000313" key="3">
    <source>
        <dbReference type="Proteomes" id="UP001321473"/>
    </source>
</evidence>
<name>A0AAQ4E8T2_AMBAM</name>
<feature type="non-terminal residue" evidence="2">
    <location>
        <position position="68"/>
    </location>
</feature>
<organism evidence="2 3">
    <name type="scientific">Amblyomma americanum</name>
    <name type="common">Lone star tick</name>
    <dbReference type="NCBI Taxonomy" id="6943"/>
    <lineage>
        <taxon>Eukaryota</taxon>
        <taxon>Metazoa</taxon>
        <taxon>Ecdysozoa</taxon>
        <taxon>Arthropoda</taxon>
        <taxon>Chelicerata</taxon>
        <taxon>Arachnida</taxon>
        <taxon>Acari</taxon>
        <taxon>Parasitiformes</taxon>
        <taxon>Ixodida</taxon>
        <taxon>Ixodoidea</taxon>
        <taxon>Ixodidae</taxon>
        <taxon>Amblyomminae</taxon>
        <taxon>Amblyomma</taxon>
    </lineage>
</organism>
<feature type="region of interest" description="Disordered" evidence="1">
    <location>
        <begin position="25"/>
        <end position="50"/>
    </location>
</feature>
<gene>
    <name evidence="2" type="ORF">V5799_025673</name>
</gene>
<dbReference type="Proteomes" id="UP001321473">
    <property type="component" value="Unassembled WGS sequence"/>
</dbReference>
<proteinExistence type="predicted"/>
<evidence type="ECO:0000313" key="2">
    <source>
        <dbReference type="EMBL" id="KAK8771084.1"/>
    </source>
</evidence>
<sequence>MAPARSPLATFLTTIHLESINWRAQVRRSPEGTKASHAGPQEMSDASKTGVYVEDSVVNVATDVIQQQ</sequence>
<evidence type="ECO:0000256" key="1">
    <source>
        <dbReference type="SAM" id="MobiDB-lite"/>
    </source>
</evidence>
<dbReference type="AlphaFoldDB" id="A0AAQ4E8T2"/>
<reference evidence="2 3" key="1">
    <citation type="journal article" date="2023" name="Arcadia Sci">
        <title>De novo assembly of a long-read Amblyomma americanum tick genome.</title>
        <authorList>
            <person name="Chou S."/>
            <person name="Poskanzer K.E."/>
            <person name="Rollins M."/>
            <person name="Thuy-Boun P.S."/>
        </authorList>
    </citation>
    <scope>NUCLEOTIDE SEQUENCE [LARGE SCALE GENOMIC DNA]</scope>
    <source>
        <strain evidence="2">F_SG_1</strain>
        <tissue evidence="2">Salivary glands</tissue>
    </source>
</reference>
<accession>A0AAQ4E8T2</accession>